<feature type="domain" description="HTH cro/C1-type" evidence="2">
    <location>
        <begin position="36"/>
        <end position="83"/>
    </location>
</feature>
<accession>A0ABP9PBS8</accession>
<feature type="region of interest" description="Disordered" evidence="1">
    <location>
        <begin position="278"/>
        <end position="297"/>
    </location>
</feature>
<dbReference type="Gene3D" id="3.30.450.180">
    <property type="match status" value="1"/>
</dbReference>
<dbReference type="InterPro" id="IPR001387">
    <property type="entry name" value="Cro/C1-type_HTH"/>
</dbReference>
<organism evidence="3 4">
    <name type="scientific">Nocardioides marinquilinus</name>
    <dbReference type="NCBI Taxonomy" id="1210400"/>
    <lineage>
        <taxon>Bacteria</taxon>
        <taxon>Bacillati</taxon>
        <taxon>Actinomycetota</taxon>
        <taxon>Actinomycetes</taxon>
        <taxon>Propionibacteriales</taxon>
        <taxon>Nocardioidaceae</taxon>
        <taxon>Nocardioides</taxon>
    </lineage>
</organism>
<evidence type="ECO:0000256" key="1">
    <source>
        <dbReference type="SAM" id="MobiDB-lite"/>
    </source>
</evidence>
<reference evidence="4" key="1">
    <citation type="journal article" date="2019" name="Int. J. Syst. Evol. Microbiol.">
        <title>The Global Catalogue of Microorganisms (GCM) 10K type strain sequencing project: providing services to taxonomists for standard genome sequencing and annotation.</title>
        <authorList>
            <consortium name="The Broad Institute Genomics Platform"/>
            <consortium name="The Broad Institute Genome Sequencing Center for Infectious Disease"/>
            <person name="Wu L."/>
            <person name="Ma J."/>
        </authorList>
    </citation>
    <scope>NUCLEOTIDE SEQUENCE [LARGE SCALE GENOMIC DNA]</scope>
    <source>
        <strain evidence="4">JCM 18459</strain>
    </source>
</reference>
<dbReference type="CDD" id="cd00093">
    <property type="entry name" value="HTH_XRE"/>
    <property type="match status" value="1"/>
</dbReference>
<dbReference type="PANTHER" id="PTHR35010">
    <property type="entry name" value="BLL4672 PROTEIN-RELATED"/>
    <property type="match status" value="1"/>
</dbReference>
<dbReference type="Pfam" id="PF13560">
    <property type="entry name" value="HTH_31"/>
    <property type="match status" value="1"/>
</dbReference>
<name>A0ABP9PBS8_9ACTN</name>
<dbReference type="Pfam" id="PF17765">
    <property type="entry name" value="MLTR_LBD"/>
    <property type="match status" value="1"/>
</dbReference>
<dbReference type="PROSITE" id="PS50943">
    <property type="entry name" value="HTH_CROC1"/>
    <property type="match status" value="1"/>
</dbReference>
<dbReference type="InterPro" id="IPR010982">
    <property type="entry name" value="Lambda_DNA-bd_dom_sf"/>
</dbReference>
<evidence type="ECO:0000259" key="2">
    <source>
        <dbReference type="PROSITE" id="PS50943"/>
    </source>
</evidence>
<dbReference type="PANTHER" id="PTHR35010:SF2">
    <property type="entry name" value="BLL4672 PROTEIN"/>
    <property type="match status" value="1"/>
</dbReference>
<gene>
    <name evidence="3" type="ORF">GCM10023340_02220</name>
</gene>
<protein>
    <submittedName>
        <fullName evidence="3">Helix-turn-helix transcriptional regulator</fullName>
    </submittedName>
</protein>
<comment type="caution">
    <text evidence="3">The sequence shown here is derived from an EMBL/GenBank/DDBJ whole genome shotgun (WGS) entry which is preliminary data.</text>
</comment>
<proteinExistence type="predicted"/>
<evidence type="ECO:0000313" key="4">
    <source>
        <dbReference type="Proteomes" id="UP001500221"/>
    </source>
</evidence>
<dbReference type="SMART" id="SM00530">
    <property type="entry name" value="HTH_XRE"/>
    <property type="match status" value="1"/>
</dbReference>
<sequence length="297" mass="33111">MAAKEELREFLRSRRARVAPEDVGLDVDLGRRRVPGLRREELARLAGVSVDYYTRLEQGRDLNVSEEVLGAVADVLGLRADERAHLFDLAQPKHKRRRAPTPAPQRVRPGVRVLVDSLATPAFVVGRRLDVLATNAMARALICDFDALPPRDRNHARWVFLDPIARERYLDWDLVARENVASLRMQAGRWPDDPDLASLIGELSMKSPEFAGWWADHEVLRQSHGTKRYHHPVVGDLTVAYEALAVPDAADQVLFVYTVEPGSPSEEALRLLASWSLTGDGATSDRAGRADAPPQGR</sequence>
<dbReference type="InterPro" id="IPR041413">
    <property type="entry name" value="MLTR_LBD"/>
</dbReference>
<dbReference type="RefSeq" id="WP_345453525.1">
    <property type="nucleotide sequence ID" value="NZ_BAABKG010000001.1"/>
</dbReference>
<dbReference type="EMBL" id="BAABKG010000001">
    <property type="protein sequence ID" value="GAA5141083.1"/>
    <property type="molecule type" value="Genomic_DNA"/>
</dbReference>
<keyword evidence="4" id="KW-1185">Reference proteome</keyword>
<dbReference type="Gene3D" id="1.10.260.40">
    <property type="entry name" value="lambda repressor-like DNA-binding domains"/>
    <property type="match status" value="1"/>
</dbReference>
<evidence type="ECO:0000313" key="3">
    <source>
        <dbReference type="EMBL" id="GAA5141083.1"/>
    </source>
</evidence>
<dbReference type="Proteomes" id="UP001500221">
    <property type="component" value="Unassembled WGS sequence"/>
</dbReference>
<dbReference type="SUPFAM" id="SSF47413">
    <property type="entry name" value="lambda repressor-like DNA-binding domains"/>
    <property type="match status" value="1"/>
</dbReference>